<feature type="transmembrane region" description="Helical" evidence="1">
    <location>
        <begin position="7"/>
        <end position="29"/>
    </location>
</feature>
<keyword evidence="4" id="KW-1185">Reference proteome</keyword>
<proteinExistence type="predicted"/>
<evidence type="ECO:0000256" key="1">
    <source>
        <dbReference type="SAM" id="Phobius"/>
    </source>
</evidence>
<name>A0ABS5KP26_9ACTN</name>
<evidence type="ECO:0000313" key="4">
    <source>
        <dbReference type="Proteomes" id="UP000730482"/>
    </source>
</evidence>
<protein>
    <submittedName>
        <fullName evidence="3">Two pore domain potassium channel family protein</fullName>
    </submittedName>
</protein>
<dbReference type="InterPro" id="IPR013099">
    <property type="entry name" value="K_chnl_dom"/>
</dbReference>
<gene>
    <name evidence="3" type="ORF">KGQ19_13095</name>
</gene>
<sequence>MPALARLAAAALGPVLLTVAYFTLPFSVIGPRHRVLAWLIPVGLLALLAVGMTVTTDRALTDRSGRYRHPGLGILLLFWAAILVFAASYWAMAARHNQFVGLGTRLDALYFTGVTMATVGYGDIHPSGQLARAVVLVQFVYTFAFLVGGIAALRTRTRAMIVHGIGG</sequence>
<evidence type="ECO:0000313" key="3">
    <source>
        <dbReference type="EMBL" id="MBS2547803.1"/>
    </source>
</evidence>
<dbReference type="EMBL" id="JAAFYZ010000035">
    <property type="protein sequence ID" value="MBS2547803.1"/>
    <property type="molecule type" value="Genomic_DNA"/>
</dbReference>
<keyword evidence="3" id="KW-0406">Ion transport</keyword>
<dbReference type="GO" id="GO:0034220">
    <property type="term" value="P:monoatomic ion transmembrane transport"/>
    <property type="evidence" value="ECO:0007669"/>
    <property type="project" value="UniProtKB-KW"/>
</dbReference>
<keyword evidence="1" id="KW-0472">Membrane</keyword>
<dbReference type="Pfam" id="PF07885">
    <property type="entry name" value="Ion_trans_2"/>
    <property type="match status" value="1"/>
</dbReference>
<feature type="domain" description="Potassium channel" evidence="2">
    <location>
        <begin position="79"/>
        <end position="153"/>
    </location>
</feature>
<evidence type="ECO:0000259" key="2">
    <source>
        <dbReference type="Pfam" id="PF07885"/>
    </source>
</evidence>
<reference evidence="3 4" key="1">
    <citation type="submission" date="2020-02" db="EMBL/GenBank/DDBJ databases">
        <title>Acidophilic actinobacteria isolated from forest soil.</title>
        <authorList>
            <person name="Golinska P."/>
        </authorList>
    </citation>
    <scope>NUCLEOTIDE SEQUENCE [LARGE SCALE GENOMIC DNA]</scope>
    <source>
        <strain evidence="3 4">NL8</strain>
    </source>
</reference>
<feature type="transmembrane region" description="Helical" evidence="1">
    <location>
        <begin position="35"/>
        <end position="60"/>
    </location>
</feature>
<keyword evidence="1" id="KW-1133">Transmembrane helix</keyword>
<organism evidence="3 4">
    <name type="scientific">Catenulispora pinistramenti</name>
    <dbReference type="NCBI Taxonomy" id="2705254"/>
    <lineage>
        <taxon>Bacteria</taxon>
        <taxon>Bacillati</taxon>
        <taxon>Actinomycetota</taxon>
        <taxon>Actinomycetes</taxon>
        <taxon>Catenulisporales</taxon>
        <taxon>Catenulisporaceae</taxon>
        <taxon>Catenulispora</taxon>
    </lineage>
</organism>
<feature type="transmembrane region" description="Helical" evidence="1">
    <location>
        <begin position="130"/>
        <end position="153"/>
    </location>
</feature>
<keyword evidence="1" id="KW-0812">Transmembrane</keyword>
<dbReference type="RefSeq" id="WP_212009382.1">
    <property type="nucleotide sequence ID" value="NZ_JAAFYZ010000035.1"/>
</dbReference>
<dbReference type="SUPFAM" id="SSF81324">
    <property type="entry name" value="Voltage-gated potassium channels"/>
    <property type="match status" value="1"/>
</dbReference>
<dbReference type="Gene3D" id="1.10.287.70">
    <property type="match status" value="1"/>
</dbReference>
<comment type="caution">
    <text evidence="3">The sequence shown here is derived from an EMBL/GenBank/DDBJ whole genome shotgun (WGS) entry which is preliminary data.</text>
</comment>
<dbReference type="Proteomes" id="UP000730482">
    <property type="component" value="Unassembled WGS sequence"/>
</dbReference>
<keyword evidence="3" id="KW-0813">Transport</keyword>
<keyword evidence="3" id="KW-0407">Ion channel</keyword>
<feature type="transmembrane region" description="Helical" evidence="1">
    <location>
        <begin position="72"/>
        <end position="92"/>
    </location>
</feature>
<accession>A0ABS5KP26</accession>